<evidence type="ECO:0000313" key="4">
    <source>
        <dbReference type="Proteomes" id="UP000245539"/>
    </source>
</evidence>
<dbReference type="RefSeq" id="WP_109838519.1">
    <property type="nucleotide sequence ID" value="NZ_QGKM01000046.1"/>
</dbReference>
<feature type="signal peptide" evidence="2">
    <location>
        <begin position="1"/>
        <end position="25"/>
    </location>
</feature>
<comment type="caution">
    <text evidence="3">The sequence shown here is derived from an EMBL/GenBank/DDBJ whole genome shotgun (WGS) entry which is preliminary data.</text>
</comment>
<evidence type="ECO:0000256" key="2">
    <source>
        <dbReference type="SAM" id="SignalP"/>
    </source>
</evidence>
<dbReference type="PIRSF" id="PIRSF016919">
    <property type="entry name" value="HupE_UreJ"/>
    <property type="match status" value="1"/>
</dbReference>
<keyword evidence="1" id="KW-0472">Membrane</keyword>
<keyword evidence="1" id="KW-0812">Transmembrane</keyword>
<gene>
    <name evidence="3" type="ORF">DKW60_15240</name>
</gene>
<organism evidence="3 4">
    <name type="scientific">Leucothrix pacifica</name>
    <dbReference type="NCBI Taxonomy" id="1247513"/>
    <lineage>
        <taxon>Bacteria</taxon>
        <taxon>Pseudomonadati</taxon>
        <taxon>Pseudomonadota</taxon>
        <taxon>Gammaproteobacteria</taxon>
        <taxon>Thiotrichales</taxon>
        <taxon>Thiotrichaceae</taxon>
        <taxon>Leucothrix</taxon>
    </lineage>
</organism>
<dbReference type="Pfam" id="PF04955">
    <property type="entry name" value="HupE_UreJ"/>
    <property type="match status" value="1"/>
</dbReference>
<feature type="transmembrane region" description="Helical" evidence="1">
    <location>
        <begin position="146"/>
        <end position="166"/>
    </location>
</feature>
<protein>
    <submittedName>
        <fullName evidence="3">Ni/Fe hydrogenase</fullName>
    </submittedName>
</protein>
<keyword evidence="2" id="KW-0732">Signal</keyword>
<keyword evidence="4" id="KW-1185">Reference proteome</keyword>
<dbReference type="AlphaFoldDB" id="A0A317CAM9"/>
<reference evidence="3 4" key="1">
    <citation type="submission" date="2018-05" db="EMBL/GenBank/DDBJ databases">
        <title>Leucothrix arctica sp. nov., isolated from Arctic seawater.</title>
        <authorList>
            <person name="Choi A."/>
            <person name="Baek K."/>
        </authorList>
    </citation>
    <scope>NUCLEOTIDE SEQUENCE [LARGE SCALE GENOMIC DNA]</scope>
    <source>
        <strain evidence="3 4">JCM 18388</strain>
    </source>
</reference>
<keyword evidence="1" id="KW-1133">Transmembrane helix</keyword>
<dbReference type="OrthoDB" id="9808192at2"/>
<feature type="transmembrane region" description="Helical" evidence="1">
    <location>
        <begin position="41"/>
        <end position="61"/>
    </location>
</feature>
<name>A0A317CAM9_9GAMM</name>
<evidence type="ECO:0000313" key="3">
    <source>
        <dbReference type="EMBL" id="PWQ95429.1"/>
    </source>
</evidence>
<feature type="chain" id="PRO_5016343802" evidence="2">
    <location>
        <begin position="26"/>
        <end position="198"/>
    </location>
</feature>
<feature type="transmembrane region" description="Helical" evidence="1">
    <location>
        <begin position="68"/>
        <end position="87"/>
    </location>
</feature>
<dbReference type="EMBL" id="QGKM01000046">
    <property type="protein sequence ID" value="PWQ95429.1"/>
    <property type="molecule type" value="Genomic_DNA"/>
</dbReference>
<evidence type="ECO:0000256" key="1">
    <source>
        <dbReference type="SAM" id="Phobius"/>
    </source>
</evidence>
<accession>A0A317CAM9</accession>
<proteinExistence type="predicted"/>
<feature type="transmembrane region" description="Helical" evidence="1">
    <location>
        <begin position="178"/>
        <end position="197"/>
    </location>
</feature>
<dbReference type="Proteomes" id="UP000245539">
    <property type="component" value="Unassembled WGS sequence"/>
</dbReference>
<dbReference type="InterPro" id="IPR007038">
    <property type="entry name" value="HupE_UreJ"/>
</dbReference>
<sequence>MHGLKRLMAVSLGLFILSLTSVAVAHDGTGIAGGFLSGFTHPIGGLDHVTAMFAVGLWGFFLGRPAMWILPVVFPLVMAGGGVLGLLGVPVPMIEPGIAVSSIVLGLLIALAVKAPLWVASIIVGAFAIFHGYAHGAELPSAANPLAYSVGFVISTGLLHLAGIAFGELGRFSWGKYVVRAGGGLIALAGVGFLTGAI</sequence>